<name>A0ABV2WHQ6_9NOCA</name>
<dbReference type="CDD" id="cd20623">
    <property type="entry name" value="CYP_unk"/>
    <property type="match status" value="1"/>
</dbReference>
<evidence type="ECO:0000313" key="8">
    <source>
        <dbReference type="Proteomes" id="UP001550628"/>
    </source>
</evidence>
<dbReference type="EMBL" id="JBEYBF010000001">
    <property type="protein sequence ID" value="MEU1950416.1"/>
    <property type="molecule type" value="Genomic_DNA"/>
</dbReference>
<dbReference type="InterPro" id="IPR002397">
    <property type="entry name" value="Cyt_P450_B"/>
</dbReference>
<evidence type="ECO:0000256" key="2">
    <source>
        <dbReference type="ARBA" id="ARBA00022617"/>
    </source>
</evidence>
<dbReference type="PANTHER" id="PTHR46696">
    <property type="entry name" value="P450, PUTATIVE (EUROFUNG)-RELATED"/>
    <property type="match status" value="1"/>
</dbReference>
<dbReference type="PROSITE" id="PS00086">
    <property type="entry name" value="CYTOCHROME_P450"/>
    <property type="match status" value="1"/>
</dbReference>
<dbReference type="PANTHER" id="PTHR46696:SF1">
    <property type="entry name" value="CYTOCHROME P450 YJIB-RELATED"/>
    <property type="match status" value="1"/>
</dbReference>
<comment type="caution">
    <text evidence="7">The sequence shown here is derived from an EMBL/GenBank/DDBJ whole genome shotgun (WGS) entry which is preliminary data.</text>
</comment>
<accession>A0ABV2WHQ6</accession>
<dbReference type="PRINTS" id="PR00359">
    <property type="entry name" value="BP450"/>
</dbReference>
<evidence type="ECO:0000256" key="5">
    <source>
        <dbReference type="ARBA" id="ARBA00023004"/>
    </source>
</evidence>
<evidence type="ECO:0000256" key="4">
    <source>
        <dbReference type="ARBA" id="ARBA00023002"/>
    </source>
</evidence>
<protein>
    <submittedName>
        <fullName evidence="7">Cytochrome P450</fullName>
    </submittedName>
</protein>
<dbReference type="SUPFAM" id="SSF48264">
    <property type="entry name" value="Cytochrome P450"/>
    <property type="match status" value="1"/>
</dbReference>
<reference evidence="7 8" key="1">
    <citation type="submission" date="2024-06" db="EMBL/GenBank/DDBJ databases">
        <title>The Natural Products Discovery Center: Release of the First 8490 Sequenced Strains for Exploring Actinobacteria Biosynthetic Diversity.</title>
        <authorList>
            <person name="Kalkreuter E."/>
            <person name="Kautsar S.A."/>
            <person name="Yang D."/>
            <person name="Bader C.D."/>
            <person name="Teijaro C.N."/>
            <person name="Fluegel L."/>
            <person name="Davis C.M."/>
            <person name="Simpson J.R."/>
            <person name="Lauterbach L."/>
            <person name="Steele A.D."/>
            <person name="Gui C."/>
            <person name="Meng S."/>
            <person name="Li G."/>
            <person name="Viehrig K."/>
            <person name="Ye F."/>
            <person name="Su P."/>
            <person name="Kiefer A.F."/>
            <person name="Nichols A."/>
            <person name="Cepeda A.J."/>
            <person name="Yan W."/>
            <person name="Fan B."/>
            <person name="Jiang Y."/>
            <person name="Adhikari A."/>
            <person name="Zheng C.-J."/>
            <person name="Schuster L."/>
            <person name="Cowan T.M."/>
            <person name="Smanski M.J."/>
            <person name="Chevrette M.G."/>
            <person name="De Carvalho L.P.S."/>
            <person name="Shen B."/>
        </authorList>
    </citation>
    <scope>NUCLEOTIDE SEQUENCE [LARGE SCALE GENOMIC DNA]</scope>
    <source>
        <strain evidence="7 8">NPDC019708</strain>
    </source>
</reference>
<sequence length="414" mass="45304">MTIESTPLSSAGPRDFDGPRIPLYAEEYAADPHRAYREMRQRFGSLAPVELAPGVPATLVIGYHAALQILHDPEHFPADPRAWEQDIPADCPIRPMMEWRPNPIRSAGSEHTRYRSAAAAALGKIDLHRLHATVEQVAVPLINSFCEVGYCDVVSQYALPVAFSTLNATLGCPPDISRRAATGMAALFDTIDAERGNQMLSEALLELTRLKRAEPGDDVTSRLVEHPVRLDDEEMMHQLVTLYGAAIEPPQNLIANTLLLMLTDERFAANVLDGSLSTRDALDEVLFNDPPIANYCFSYPRQPILIDNVWLPAHQPVVISMAACNNDPAIRTGNVTDNRSHLAFGTGPHACPARPVAVLIVQDAIDQLLDALPEMELAVPAAELQWRPGPFHRALSALPVTFPKSPPISVAGFH</sequence>
<evidence type="ECO:0000256" key="3">
    <source>
        <dbReference type="ARBA" id="ARBA00022723"/>
    </source>
</evidence>
<comment type="similarity">
    <text evidence="1">Belongs to the cytochrome P450 family.</text>
</comment>
<dbReference type="InterPro" id="IPR017972">
    <property type="entry name" value="Cyt_P450_CS"/>
</dbReference>
<proteinExistence type="inferred from homology"/>
<keyword evidence="2" id="KW-0349">Heme</keyword>
<gene>
    <name evidence="7" type="ORF">ABZ510_01025</name>
</gene>
<keyword evidence="8" id="KW-1185">Reference proteome</keyword>
<keyword evidence="5" id="KW-0408">Iron</keyword>
<evidence type="ECO:0000313" key="7">
    <source>
        <dbReference type="EMBL" id="MEU1950416.1"/>
    </source>
</evidence>
<keyword evidence="6" id="KW-0503">Monooxygenase</keyword>
<dbReference type="Gene3D" id="1.10.630.10">
    <property type="entry name" value="Cytochrome P450"/>
    <property type="match status" value="1"/>
</dbReference>
<keyword evidence="3" id="KW-0479">Metal-binding</keyword>
<keyword evidence="4" id="KW-0560">Oxidoreductase</keyword>
<evidence type="ECO:0000256" key="1">
    <source>
        <dbReference type="ARBA" id="ARBA00010617"/>
    </source>
</evidence>
<evidence type="ECO:0000256" key="6">
    <source>
        <dbReference type="ARBA" id="ARBA00023033"/>
    </source>
</evidence>
<dbReference type="InterPro" id="IPR036396">
    <property type="entry name" value="Cyt_P450_sf"/>
</dbReference>
<dbReference type="RefSeq" id="WP_356954612.1">
    <property type="nucleotide sequence ID" value="NZ_JBEYBD010000002.1"/>
</dbReference>
<dbReference type="Proteomes" id="UP001550628">
    <property type="component" value="Unassembled WGS sequence"/>
</dbReference>
<organism evidence="7 8">
    <name type="scientific">Nocardia rhamnosiphila</name>
    <dbReference type="NCBI Taxonomy" id="426716"/>
    <lineage>
        <taxon>Bacteria</taxon>
        <taxon>Bacillati</taxon>
        <taxon>Actinomycetota</taxon>
        <taxon>Actinomycetes</taxon>
        <taxon>Mycobacteriales</taxon>
        <taxon>Nocardiaceae</taxon>
        <taxon>Nocardia</taxon>
    </lineage>
</organism>